<proteinExistence type="predicted"/>
<accession>A0A811N5Y1</accession>
<sequence>MDRSIITSKNSAFDKNWDPYRAQQYNKMSRDPAAREQEMQARRRQEKRGEGGRGVTSRQARYLCQWSAQSSLCHWPLANFSAYHRLKHSWYAVRSSEHAAAAFEGADGVDDDEDDLLRPNTMLGGLDQSN</sequence>
<dbReference type="AlphaFoldDB" id="A0A811N5Y1"/>
<dbReference type="Proteomes" id="UP000604825">
    <property type="component" value="Unassembled WGS sequence"/>
</dbReference>
<protein>
    <submittedName>
        <fullName evidence="2">Uncharacterized protein</fullName>
    </submittedName>
</protein>
<feature type="region of interest" description="Disordered" evidence="1">
    <location>
        <begin position="25"/>
        <end position="57"/>
    </location>
</feature>
<evidence type="ECO:0000313" key="3">
    <source>
        <dbReference type="Proteomes" id="UP000604825"/>
    </source>
</evidence>
<dbReference type="EMBL" id="CAJGYO010000003">
    <property type="protein sequence ID" value="CAD6219601.1"/>
    <property type="molecule type" value="Genomic_DNA"/>
</dbReference>
<evidence type="ECO:0000313" key="2">
    <source>
        <dbReference type="EMBL" id="CAD6219601.1"/>
    </source>
</evidence>
<comment type="caution">
    <text evidence="2">The sequence shown here is derived from an EMBL/GenBank/DDBJ whole genome shotgun (WGS) entry which is preliminary data.</text>
</comment>
<evidence type="ECO:0000256" key="1">
    <source>
        <dbReference type="SAM" id="MobiDB-lite"/>
    </source>
</evidence>
<feature type="region of interest" description="Disordered" evidence="1">
    <location>
        <begin position="105"/>
        <end position="130"/>
    </location>
</feature>
<name>A0A811N5Y1_9POAL</name>
<feature type="compositionally biased region" description="Basic and acidic residues" evidence="1">
    <location>
        <begin position="28"/>
        <end position="51"/>
    </location>
</feature>
<keyword evidence="3" id="KW-1185">Reference proteome</keyword>
<gene>
    <name evidence="2" type="ORF">NCGR_LOCUS13238</name>
</gene>
<reference evidence="2" key="1">
    <citation type="submission" date="2020-10" db="EMBL/GenBank/DDBJ databases">
        <authorList>
            <person name="Han B."/>
            <person name="Lu T."/>
            <person name="Zhao Q."/>
            <person name="Huang X."/>
            <person name="Zhao Y."/>
        </authorList>
    </citation>
    <scope>NUCLEOTIDE SEQUENCE</scope>
</reference>
<organism evidence="2 3">
    <name type="scientific">Miscanthus lutarioriparius</name>
    <dbReference type="NCBI Taxonomy" id="422564"/>
    <lineage>
        <taxon>Eukaryota</taxon>
        <taxon>Viridiplantae</taxon>
        <taxon>Streptophyta</taxon>
        <taxon>Embryophyta</taxon>
        <taxon>Tracheophyta</taxon>
        <taxon>Spermatophyta</taxon>
        <taxon>Magnoliopsida</taxon>
        <taxon>Liliopsida</taxon>
        <taxon>Poales</taxon>
        <taxon>Poaceae</taxon>
        <taxon>PACMAD clade</taxon>
        <taxon>Panicoideae</taxon>
        <taxon>Andropogonodae</taxon>
        <taxon>Andropogoneae</taxon>
        <taxon>Saccharinae</taxon>
        <taxon>Miscanthus</taxon>
    </lineage>
</organism>